<gene>
    <name evidence="11" type="ORF">DASC09_029530</name>
</gene>
<dbReference type="GO" id="GO:0007265">
    <property type="term" value="P:Ras protein signal transduction"/>
    <property type="evidence" value="ECO:0007669"/>
    <property type="project" value="TreeGrafter"/>
</dbReference>
<dbReference type="Gene3D" id="1.20.870.10">
    <property type="entry name" value="Son of sevenless (SoS) protein Chain: S domain 1"/>
    <property type="match status" value="1"/>
</dbReference>
<dbReference type="Pfam" id="PF00618">
    <property type="entry name" value="RasGEF_N"/>
    <property type="match status" value="1"/>
</dbReference>
<dbReference type="SMART" id="SM00326">
    <property type="entry name" value="SH3"/>
    <property type="match status" value="1"/>
</dbReference>
<dbReference type="PANTHER" id="PTHR23113:SF368">
    <property type="entry name" value="CELL DIVISION CONTROL PROTEIN 25"/>
    <property type="match status" value="1"/>
</dbReference>
<organism evidence="11 12">
    <name type="scientific">Saccharomycopsis crataegensis</name>
    <dbReference type="NCBI Taxonomy" id="43959"/>
    <lineage>
        <taxon>Eukaryota</taxon>
        <taxon>Fungi</taxon>
        <taxon>Dikarya</taxon>
        <taxon>Ascomycota</taxon>
        <taxon>Saccharomycotina</taxon>
        <taxon>Saccharomycetes</taxon>
        <taxon>Saccharomycopsidaceae</taxon>
        <taxon>Saccharomycopsis</taxon>
    </lineage>
</organism>
<dbReference type="InterPro" id="IPR001452">
    <property type="entry name" value="SH3_domain"/>
</dbReference>
<evidence type="ECO:0000259" key="8">
    <source>
        <dbReference type="PROSITE" id="PS50002"/>
    </source>
</evidence>
<dbReference type="InterPro" id="IPR036028">
    <property type="entry name" value="SH3-like_dom_sf"/>
</dbReference>
<dbReference type="SMART" id="SM00229">
    <property type="entry name" value="RasGEFN"/>
    <property type="match status" value="1"/>
</dbReference>
<feature type="region of interest" description="Disordered" evidence="7">
    <location>
        <begin position="261"/>
        <end position="332"/>
    </location>
</feature>
<evidence type="ECO:0000313" key="11">
    <source>
        <dbReference type="EMBL" id="GMM35628.1"/>
    </source>
</evidence>
<dbReference type="GO" id="GO:0005886">
    <property type="term" value="C:plasma membrane"/>
    <property type="evidence" value="ECO:0007669"/>
    <property type="project" value="TreeGrafter"/>
</dbReference>
<dbReference type="PROSITE" id="PS50002">
    <property type="entry name" value="SH3"/>
    <property type="match status" value="1"/>
</dbReference>
<dbReference type="SMART" id="SM00147">
    <property type="entry name" value="RasGEF"/>
    <property type="match status" value="1"/>
</dbReference>
<dbReference type="InterPro" id="IPR001895">
    <property type="entry name" value="RASGEF_cat_dom"/>
</dbReference>
<keyword evidence="12" id="KW-1185">Reference proteome</keyword>
<dbReference type="InterPro" id="IPR000651">
    <property type="entry name" value="Ras-like_Gua-exchang_fac_N"/>
</dbReference>
<evidence type="ECO:0000256" key="3">
    <source>
        <dbReference type="ARBA" id="ARBA00022658"/>
    </source>
</evidence>
<dbReference type="GO" id="GO:0051301">
    <property type="term" value="P:cell division"/>
    <property type="evidence" value="ECO:0007669"/>
    <property type="project" value="UniProtKB-KW"/>
</dbReference>
<feature type="compositionally biased region" description="Polar residues" evidence="7">
    <location>
        <begin position="261"/>
        <end position="273"/>
    </location>
</feature>
<dbReference type="PROSITE" id="PS50009">
    <property type="entry name" value="RASGEF_CAT"/>
    <property type="match status" value="1"/>
</dbReference>
<reference evidence="11 12" key="1">
    <citation type="journal article" date="2023" name="Elife">
        <title>Identification of key yeast species and microbe-microbe interactions impacting larval growth of Drosophila in the wild.</title>
        <authorList>
            <person name="Mure A."/>
            <person name="Sugiura Y."/>
            <person name="Maeda R."/>
            <person name="Honda K."/>
            <person name="Sakurai N."/>
            <person name="Takahashi Y."/>
            <person name="Watada M."/>
            <person name="Katoh T."/>
            <person name="Gotoh A."/>
            <person name="Gotoh Y."/>
            <person name="Taniguchi I."/>
            <person name="Nakamura K."/>
            <person name="Hayashi T."/>
            <person name="Katayama T."/>
            <person name="Uemura T."/>
            <person name="Hattori Y."/>
        </authorList>
    </citation>
    <scope>NUCLEOTIDE SEQUENCE [LARGE SCALE GENOMIC DNA]</scope>
    <source>
        <strain evidence="11 12">SC-9</strain>
    </source>
</reference>
<dbReference type="Pfam" id="PF00617">
    <property type="entry name" value="RasGEF"/>
    <property type="match status" value="1"/>
</dbReference>
<evidence type="ECO:0000256" key="1">
    <source>
        <dbReference type="ARBA" id="ARBA00022443"/>
    </source>
</evidence>
<dbReference type="Gene3D" id="1.10.840.10">
    <property type="entry name" value="Ras guanine-nucleotide exchange factors catalytic domain"/>
    <property type="match status" value="1"/>
</dbReference>
<dbReference type="SUPFAM" id="SSF48366">
    <property type="entry name" value="Ras GEF"/>
    <property type="match status" value="1"/>
</dbReference>
<dbReference type="PROSITE" id="PS00720">
    <property type="entry name" value="RASGEF"/>
    <property type="match status" value="1"/>
</dbReference>
<keyword evidence="1 6" id="KW-0728">SH3 domain</keyword>
<feature type="compositionally biased region" description="Low complexity" evidence="7">
    <location>
        <begin position="313"/>
        <end position="331"/>
    </location>
</feature>
<dbReference type="PANTHER" id="PTHR23113">
    <property type="entry name" value="GUANINE NUCLEOTIDE EXCHANGE FACTOR"/>
    <property type="match status" value="1"/>
</dbReference>
<proteinExistence type="predicted"/>
<feature type="region of interest" description="Disordered" evidence="7">
    <location>
        <begin position="1606"/>
        <end position="1658"/>
    </location>
</feature>
<feature type="compositionally biased region" description="Acidic residues" evidence="7">
    <location>
        <begin position="1626"/>
        <end position="1647"/>
    </location>
</feature>
<dbReference type="PROSITE" id="PS50212">
    <property type="entry name" value="RASGEF_NTER"/>
    <property type="match status" value="1"/>
</dbReference>
<feature type="compositionally biased region" description="Low complexity" evidence="7">
    <location>
        <begin position="284"/>
        <end position="300"/>
    </location>
</feature>
<dbReference type="InterPro" id="IPR023578">
    <property type="entry name" value="Ras_GEF_dom_sf"/>
</dbReference>
<sequence>MSSPSQPHPNSASSVAGHHNLALPSDPVCDTVFKRYIALSVKPIDIVQVLYNYGKEDQRNIIPLAQDETVYVMSKSTSGWWDGIVFKESTTGASSPTPIRGWFPKSFTKQTNLLQYIKSRLDDGAENQLPQPPAQDVNDTGSISKESLRSSTSDIALSKSNNKGSVTTQNLTRTAYSTASSNNNTQDSLLNASSNLEFNMSSSGSSNSKILSLKEAKRLVLSTFGNEPIYWLPQMGPEGKTLFYNADLDIYCDELPFTSGESNSKTNNFSHPSSPVMLSETSHNNNNNNNDNINDNNNNNSQTHNDEISKTDSGNLSSSIHSNNNNHNNSSKRSQKFVNFFKKKPLGHHHNNNNNNEHHQPQSIIDDKKFRRSTTNATVPTKQSNPPSIFTLNNPSLNNLKDTNFSSPMLERNHNNSTTSTANTYTANNSVTGNNNVDGLSVTSSKKLSHNIFEMSEFFIQNTTDLTSWDEYKDTLYTLLDKCLKCLVENDKQGFNVLFNMGTKLITLIHLTTRLYQDKLVQFGFEMQIKKRLHKISRSVAQIMVNGNLYLNLKDLESGPDNNELEDTQATNASESVFGDYHSAEFDNFDYEDDEFFKMSTNNSNANTGPNSIPASLSSAPGAVNTTEITNKVLAAQLEQGNEFDLKKDFDKSSSSSYLGVVKIEIKVLKRHIMGCYKVFKKLAYNAGNEKQFKIPQLYPRFVTGFFSGGSWQNPFFDEIESLPLQPQQSAKKKFSINSTTSSLENSTVMDDLVAKRKELAIKDFQQRCKKIVNLSNENLSILTVKVKTLFDNLDDILAYFHMDIGDQHDNHTFHNNRLYEKRNFHIISSVYRALTLTTLIMDIFESFDISTFNNPVLEKEDNSAKSISSSTNYNYSILFGTNSGGTNSNGIVSITYPILIEFFEVKQDLHNTLSDLIMDSQSLTSQDPSAFKFDSFQSMGSSANKNLSSRRATIDDMAQDLKELLIANGDIFRGEEPPEGVLTTNFDKSIQHSIGRIRDDLNILLIIIGQLIDEKENLINYTERVMHNTMHTSDYEPERRLDLSDEGYLIDDEKLSKNFNLAGPNKRKKAEEVPWYLDSDEEYDLYYDARGEIKGGTKEVLVTHLTNHENFDPRYNKVFLSTFRSMMTPGELIDFLIARFNIQPPEGLSFEEYDVWVKKKAYPIRLRCVNIMKMLLQKYWIDTYSRDRKSLENWLKFTQKLIDQKFPSSKIIYEEINARLQGRMFSRRGASGMGTNIAFSVVPPPSEPAPKPILPTISKNHKNLRLFDIDPVEFARQLTVKDFELYSQITLLQCLERVWKNKYGSFGGSKHIAEFINNSNRLTDYVSYMVLRKHDISKRAKTIHFFIEAAENCRKINNFSAMTAIISALASSPIHRLRKTWSLINDESRQRLDLMNKMMNPKRNFYEYREMVKYVTGVPCVPFVGVYLTDLTFIANGTPDYLNGDPNVINFYKRSKMESIISNILAFQAISYSFKRVESIQEFIIKGFKEYPSPDSQYQISLILEPRESASSQLNNINALRAAKLNTKITDSGAQNGKKNSVSSAFSSTFSEVSVDNSSSTTASNTVEMNPGGGGVVIGGQLPTLNEILNMNMTDDDMQKFKEYFNNDDEDDSSEEGSSDHDTAEAAEGEQYQEYEPYDEDNEDEDVNKLRLKMAGI</sequence>
<evidence type="ECO:0000256" key="4">
    <source>
        <dbReference type="ARBA" id="ARBA00023306"/>
    </source>
</evidence>
<feature type="compositionally biased region" description="Acidic residues" evidence="7">
    <location>
        <begin position="1607"/>
        <end position="1618"/>
    </location>
</feature>
<keyword evidence="4" id="KW-0131">Cell cycle</keyword>
<dbReference type="Proteomes" id="UP001360560">
    <property type="component" value="Unassembled WGS sequence"/>
</dbReference>
<dbReference type="InterPro" id="IPR036964">
    <property type="entry name" value="RASGEF_cat_dom_sf"/>
</dbReference>
<feature type="region of interest" description="Disordered" evidence="7">
    <location>
        <begin position="1554"/>
        <end position="1576"/>
    </location>
</feature>
<dbReference type="RefSeq" id="XP_064852628.1">
    <property type="nucleotide sequence ID" value="XM_064996556.1"/>
</dbReference>
<evidence type="ECO:0000313" key="12">
    <source>
        <dbReference type="Proteomes" id="UP001360560"/>
    </source>
</evidence>
<feature type="domain" description="N-terminal Ras-GEF" evidence="10">
    <location>
        <begin position="1090"/>
        <end position="1222"/>
    </location>
</feature>
<dbReference type="EMBL" id="BTFZ01000010">
    <property type="protein sequence ID" value="GMM35628.1"/>
    <property type="molecule type" value="Genomic_DNA"/>
</dbReference>
<dbReference type="CDD" id="cd00155">
    <property type="entry name" value="RasGEF"/>
    <property type="match status" value="1"/>
</dbReference>
<keyword evidence="3 5" id="KW-0344">Guanine-nucleotide releasing factor</keyword>
<feature type="region of interest" description="Disordered" evidence="7">
    <location>
        <begin position="124"/>
        <end position="145"/>
    </location>
</feature>
<comment type="caution">
    <text evidence="11">The sequence shown here is derived from an EMBL/GenBank/DDBJ whole genome shotgun (WGS) entry which is preliminary data.</text>
</comment>
<accession>A0AAV5QL80</accession>
<evidence type="ECO:0000256" key="2">
    <source>
        <dbReference type="ARBA" id="ARBA00022618"/>
    </source>
</evidence>
<feature type="domain" description="Ras-GEF" evidence="9">
    <location>
        <begin position="1271"/>
        <end position="1508"/>
    </location>
</feature>
<dbReference type="SUPFAM" id="SSF50044">
    <property type="entry name" value="SH3-domain"/>
    <property type="match status" value="1"/>
</dbReference>
<dbReference type="CDD" id="cd06224">
    <property type="entry name" value="REM"/>
    <property type="match status" value="1"/>
</dbReference>
<name>A0AAV5QL80_9ASCO</name>
<evidence type="ECO:0000256" key="5">
    <source>
        <dbReference type="PROSITE-ProRule" id="PRU00168"/>
    </source>
</evidence>
<dbReference type="Gene3D" id="2.30.30.40">
    <property type="entry name" value="SH3 Domains"/>
    <property type="match status" value="1"/>
</dbReference>
<evidence type="ECO:0000256" key="7">
    <source>
        <dbReference type="SAM" id="MobiDB-lite"/>
    </source>
</evidence>
<keyword evidence="2" id="KW-0132">Cell division</keyword>
<feature type="region of interest" description="Disordered" evidence="7">
    <location>
        <begin position="344"/>
        <end position="364"/>
    </location>
</feature>
<dbReference type="InterPro" id="IPR008937">
    <property type="entry name" value="Ras-like_GEF"/>
</dbReference>
<feature type="compositionally biased region" description="Polar residues" evidence="7">
    <location>
        <begin position="1557"/>
        <end position="1569"/>
    </location>
</feature>
<evidence type="ECO:0000259" key="9">
    <source>
        <dbReference type="PROSITE" id="PS50009"/>
    </source>
</evidence>
<dbReference type="GO" id="GO:0005085">
    <property type="term" value="F:guanyl-nucleotide exchange factor activity"/>
    <property type="evidence" value="ECO:0007669"/>
    <property type="project" value="UniProtKB-KW"/>
</dbReference>
<dbReference type="GeneID" id="90073607"/>
<evidence type="ECO:0000259" key="10">
    <source>
        <dbReference type="PROSITE" id="PS50212"/>
    </source>
</evidence>
<dbReference type="InterPro" id="IPR019804">
    <property type="entry name" value="Ras_G-nucl-exch_fac_CS"/>
</dbReference>
<protein>
    <submittedName>
        <fullName evidence="11">Ras family guanine nucleotide exchange factor</fullName>
    </submittedName>
</protein>
<evidence type="ECO:0000256" key="6">
    <source>
        <dbReference type="PROSITE-ProRule" id="PRU00192"/>
    </source>
</evidence>
<feature type="domain" description="SH3" evidence="8">
    <location>
        <begin position="42"/>
        <end position="113"/>
    </location>
</feature>